<keyword evidence="3" id="KW-1185">Reference proteome</keyword>
<dbReference type="EMBL" id="JBBUTG010000007">
    <property type="protein sequence ID" value="MEK8031844.1"/>
    <property type="molecule type" value="Genomic_DNA"/>
</dbReference>
<evidence type="ECO:0000313" key="2">
    <source>
        <dbReference type="EMBL" id="MEK8031844.1"/>
    </source>
</evidence>
<feature type="region of interest" description="Disordered" evidence="1">
    <location>
        <begin position="465"/>
        <end position="495"/>
    </location>
</feature>
<dbReference type="InterPro" id="IPR011050">
    <property type="entry name" value="Pectin_lyase_fold/virulence"/>
</dbReference>
<comment type="caution">
    <text evidence="2">The sequence shown here is derived from an EMBL/GenBank/DDBJ whole genome shotgun (WGS) entry which is preliminary data.</text>
</comment>
<dbReference type="Gene3D" id="2.160.20.10">
    <property type="entry name" value="Single-stranded right-handed beta-helix, Pectin lyase-like"/>
    <property type="match status" value="1"/>
</dbReference>
<dbReference type="SMART" id="SM00710">
    <property type="entry name" value="PbH1"/>
    <property type="match status" value="5"/>
</dbReference>
<evidence type="ECO:0000313" key="3">
    <source>
        <dbReference type="Proteomes" id="UP001371218"/>
    </source>
</evidence>
<dbReference type="SUPFAM" id="SSF51126">
    <property type="entry name" value="Pectin lyase-like"/>
    <property type="match status" value="1"/>
</dbReference>
<name>A0ABU9BRU2_9BURK</name>
<organism evidence="2 3">
    <name type="scientific">Ideonella lacteola</name>
    <dbReference type="NCBI Taxonomy" id="2984193"/>
    <lineage>
        <taxon>Bacteria</taxon>
        <taxon>Pseudomonadati</taxon>
        <taxon>Pseudomonadota</taxon>
        <taxon>Betaproteobacteria</taxon>
        <taxon>Burkholderiales</taxon>
        <taxon>Sphaerotilaceae</taxon>
        <taxon>Ideonella</taxon>
    </lineage>
</organism>
<reference evidence="2 3" key="1">
    <citation type="submission" date="2024-04" db="EMBL/GenBank/DDBJ databases">
        <title>Novel species of the genus Ideonella isolated from streams.</title>
        <authorList>
            <person name="Lu H."/>
        </authorList>
    </citation>
    <scope>NUCLEOTIDE SEQUENCE [LARGE SCALE GENOMIC DNA]</scope>
    <source>
        <strain evidence="2 3">DXS29W</strain>
    </source>
</reference>
<accession>A0ABU9BRU2</accession>
<dbReference type="Proteomes" id="UP001371218">
    <property type="component" value="Unassembled WGS sequence"/>
</dbReference>
<gene>
    <name evidence="2" type="ORF">AACH06_13535</name>
</gene>
<sequence>MQRRRFVQTLSAGTLLGPMMPLRLLAQSGSTIDAGEFLKLDGKPEDQAFEALIAKLRTTSGPKVVRFPTGQRTLALAGGHMFDLPSDTRWDFGRTTVRYDGTIEGNSVLIRFGAKSEVLGMNLMLASSAHCDRLVTFVEDTLVDRLQVSAERQFANGGNDNSDGLIQVRGSRVRMTACSIAGVDRPVAIIGSGAKPGEMAALVDVRVSDMRLRQFVCGMLVHNTQDCLIDGLVAETKSSNARTDPGHNAVLAARVQNFVLQKFRIEDSGEHAIRIGGSTNPNEAPNKNIRISDGTIRRPGKCGVKFWSAGKAEDVADAAVVGATVRGLSIFDCGFGGKISVNEDAVRLEVVNDFTVEDIKAAADKSAASCHDVVYLAGCGNGQVRNVTADRAVRSAVYITETLGAGRSAPVGSIRGSDIRSTNHRGDLVHLELPTQAAGPFDFSKLSAQGGVSFVGGNAPNAVGESRFDGKADRLSGPMNALNGDKRKLRVTGGR</sequence>
<evidence type="ECO:0000256" key="1">
    <source>
        <dbReference type="SAM" id="MobiDB-lite"/>
    </source>
</evidence>
<dbReference type="InterPro" id="IPR006626">
    <property type="entry name" value="PbH1"/>
</dbReference>
<proteinExistence type="predicted"/>
<dbReference type="InterPro" id="IPR012334">
    <property type="entry name" value="Pectin_lyas_fold"/>
</dbReference>
<protein>
    <recommendedName>
        <fullName evidence="4">Right-handed parallel beta-helix repeat-containing protein</fullName>
    </recommendedName>
</protein>
<evidence type="ECO:0008006" key="4">
    <source>
        <dbReference type="Google" id="ProtNLM"/>
    </source>
</evidence>
<dbReference type="RefSeq" id="WP_341426244.1">
    <property type="nucleotide sequence ID" value="NZ_JBBUTG010000007.1"/>
</dbReference>